<dbReference type="InterPro" id="IPR051053">
    <property type="entry name" value="ECH/Chromodomain_protein"/>
</dbReference>
<dbReference type="PANTHER" id="PTHR43684">
    <property type="match status" value="1"/>
</dbReference>
<organism evidence="2 3">
    <name type="scientific">Artemia franciscana</name>
    <name type="common">Brine shrimp</name>
    <name type="synonym">Artemia sanfranciscana</name>
    <dbReference type="NCBI Taxonomy" id="6661"/>
    <lineage>
        <taxon>Eukaryota</taxon>
        <taxon>Metazoa</taxon>
        <taxon>Ecdysozoa</taxon>
        <taxon>Arthropoda</taxon>
        <taxon>Crustacea</taxon>
        <taxon>Branchiopoda</taxon>
        <taxon>Anostraca</taxon>
        <taxon>Artemiidae</taxon>
        <taxon>Artemia</taxon>
    </lineage>
</organism>
<feature type="compositionally biased region" description="Basic residues" evidence="1">
    <location>
        <begin position="129"/>
        <end position="143"/>
    </location>
</feature>
<accession>A0AA88IE96</accession>
<proteinExistence type="predicted"/>
<sequence length="736" mass="82287">MSFKTSSREISRLLRDEGALLMMYDIDSRVGPGSDKVLPENYTNTAASFLRRRSNTKSPKGLGSLRSIDCRTEKRETTQKIKVEKPQKSLKKKEVLSKKLLVGAGSSFKKVNGKAGSQLRKTKGTPSKILKHSSKKNKKHSQKIKIEKPQKSLKKKEVPPKKTKVSTLSSLKKVNGITDSQLRKIKGTPGKVLKHSSKKLKITKILKKTQNKNENKAEGTIMKIKKIPNKVKGKPVKEKKQLDIRKEKSVQDSEDAKINNKKSDIATKSRVSTQQNLDPDLVFSYIFEPRPSIMPPESVIARRRSFGSDSSYSDVEVFEKPRNYIENQKTETVDQEQILNISSCISVEEPPFPVIKNTKKKRKKQLFEDENASETASFRSESSISSVQASKRSVDSAPFYNSCTPIMVPIASSTVPFDSTTKSLVLKPQADEILPQCQEVIRLENDDSYPQKGQRSSLRQIDPYSKYKEVAVKKMGPVTQIILNPVSTSLKNALNVLVLKELRDILLSLRRDIRCKVVLLTSVDRIFCQGVDLPYLVRSTPEGCRKAAVEMAEAIKYFIWTLVHFPKPIVAGINGSCIGLGAAMLPLFDLIYASDTAVFFMPYGKLGQVPEGAISLSFPVVFGNSLTCSLLYGSKKLTATEAQSCGLITGILWPDQFMEELIPMVQALAGHASQGMASTKALLRHQVRSNLAVTLENESLLLVDHWSSSEGQHLIRQYLRDEDLVELNWKNGKRRC</sequence>
<dbReference type="EMBL" id="JAVRJZ010000003">
    <property type="protein sequence ID" value="KAK2725048.1"/>
    <property type="molecule type" value="Genomic_DNA"/>
</dbReference>
<evidence type="ECO:0000256" key="1">
    <source>
        <dbReference type="SAM" id="MobiDB-lite"/>
    </source>
</evidence>
<dbReference type="EMBL" id="JAVRJZ010000003">
    <property type="protein sequence ID" value="KAK2725049.1"/>
    <property type="molecule type" value="Genomic_DNA"/>
</dbReference>
<dbReference type="InterPro" id="IPR001753">
    <property type="entry name" value="Enoyl-CoA_hydra/iso"/>
</dbReference>
<gene>
    <name evidence="2" type="ORF">QYM36_001490</name>
</gene>
<feature type="region of interest" description="Disordered" evidence="1">
    <location>
        <begin position="232"/>
        <end position="258"/>
    </location>
</feature>
<evidence type="ECO:0000313" key="2">
    <source>
        <dbReference type="EMBL" id="KAK2725046.1"/>
    </source>
</evidence>
<feature type="region of interest" description="Disordered" evidence="1">
    <location>
        <begin position="112"/>
        <end position="168"/>
    </location>
</feature>
<comment type="caution">
    <text evidence="2">The sequence shown here is derived from an EMBL/GenBank/DDBJ whole genome shotgun (WGS) entry which is preliminary data.</text>
</comment>
<dbReference type="AlphaFoldDB" id="A0AA88IE96"/>
<feature type="compositionally biased region" description="Basic and acidic residues" evidence="1">
    <location>
        <begin position="235"/>
        <end position="258"/>
    </location>
</feature>
<keyword evidence="3" id="KW-1185">Reference proteome</keyword>
<dbReference type="InterPro" id="IPR029045">
    <property type="entry name" value="ClpP/crotonase-like_dom_sf"/>
</dbReference>
<dbReference type="EMBL" id="JAVRJZ010000003">
    <property type="protein sequence ID" value="KAK2725046.1"/>
    <property type="molecule type" value="Genomic_DNA"/>
</dbReference>
<evidence type="ECO:0008006" key="4">
    <source>
        <dbReference type="Google" id="ProtNLM"/>
    </source>
</evidence>
<name>A0AA88IE96_ARTSF</name>
<evidence type="ECO:0000313" key="3">
    <source>
        <dbReference type="Proteomes" id="UP001187531"/>
    </source>
</evidence>
<reference evidence="2" key="1">
    <citation type="submission" date="2023-07" db="EMBL/GenBank/DDBJ databases">
        <title>Chromosome-level genome assembly of Artemia franciscana.</title>
        <authorList>
            <person name="Jo E."/>
        </authorList>
    </citation>
    <scope>NUCLEOTIDE SEQUENCE</scope>
    <source>
        <tissue evidence="2">Whole body</tissue>
    </source>
</reference>
<dbReference type="Proteomes" id="UP001187531">
    <property type="component" value="Unassembled WGS sequence"/>
</dbReference>
<dbReference type="CDD" id="cd06558">
    <property type="entry name" value="crotonase-like"/>
    <property type="match status" value="1"/>
</dbReference>
<dbReference type="Pfam" id="PF00378">
    <property type="entry name" value="ECH_1"/>
    <property type="match status" value="1"/>
</dbReference>
<dbReference type="Gene3D" id="1.10.12.10">
    <property type="entry name" value="Lyase 2-enoyl-coa Hydratase, Chain A, domain 2"/>
    <property type="match status" value="1"/>
</dbReference>
<dbReference type="Gene3D" id="3.90.226.10">
    <property type="entry name" value="2-enoyl-CoA Hydratase, Chain A, domain 1"/>
    <property type="match status" value="1"/>
</dbReference>
<dbReference type="InterPro" id="IPR014748">
    <property type="entry name" value="Enoyl-CoA_hydra_C"/>
</dbReference>
<feature type="compositionally biased region" description="Basic and acidic residues" evidence="1">
    <location>
        <begin position="144"/>
        <end position="160"/>
    </location>
</feature>
<dbReference type="EMBL" id="JAVRJZ010000003">
    <property type="protein sequence ID" value="KAK2725047.1"/>
    <property type="molecule type" value="Genomic_DNA"/>
</dbReference>
<dbReference type="SUPFAM" id="SSF52096">
    <property type="entry name" value="ClpP/crotonase"/>
    <property type="match status" value="1"/>
</dbReference>
<protein>
    <recommendedName>
        <fullName evidence="4">Chromodomain Y-like protein 2</fullName>
    </recommendedName>
</protein>
<dbReference type="PANTHER" id="PTHR43684:SF11">
    <property type="entry name" value="CHROMO DOMAIN-CONTAINING PROTEIN"/>
    <property type="match status" value="1"/>
</dbReference>